<evidence type="ECO:0000256" key="1">
    <source>
        <dbReference type="SAM" id="MobiDB-lite"/>
    </source>
</evidence>
<dbReference type="Proteomes" id="UP000628017">
    <property type="component" value="Unassembled WGS sequence"/>
</dbReference>
<evidence type="ECO:0000313" key="3">
    <source>
        <dbReference type="Proteomes" id="UP000628017"/>
    </source>
</evidence>
<gene>
    <name evidence="2" type="ORF">GCM10011498_26880</name>
</gene>
<organism evidence="2 3">
    <name type="scientific">Neptunicoccus cionae</name>
    <dbReference type="NCBI Taxonomy" id="2035344"/>
    <lineage>
        <taxon>Bacteria</taxon>
        <taxon>Pseudomonadati</taxon>
        <taxon>Pseudomonadota</taxon>
        <taxon>Alphaproteobacteria</taxon>
        <taxon>Rhodobacterales</taxon>
        <taxon>Paracoccaceae</taxon>
        <taxon>Neptunicoccus</taxon>
    </lineage>
</organism>
<protein>
    <recommendedName>
        <fullName evidence="4">DUF177 domain-containing protein</fullName>
    </recommendedName>
</protein>
<sequence>MANSDGKSTGKSGKTPKRVDTRAQIPVADMPSGRIVTFDLVFDEEALAAAANELDILGVQKLRLSGTLSPKGRSDWSLEAELGATITQACVVSLDPVKTRLDETVTRSFVTDWHEPDPDTVIEMPEDVDEEPLGTLIDLQSIAIESVALAMPDYPRSDSAALEQTVFSEPGVKPMSDEDAKPFAGLAALKEKMDKS</sequence>
<keyword evidence="3" id="KW-1185">Reference proteome</keyword>
<feature type="region of interest" description="Disordered" evidence="1">
    <location>
        <begin position="1"/>
        <end position="24"/>
    </location>
</feature>
<feature type="compositionally biased region" description="Low complexity" evidence="1">
    <location>
        <begin position="1"/>
        <end position="13"/>
    </location>
</feature>
<proteinExistence type="predicted"/>
<dbReference type="EMBL" id="BMKA01000003">
    <property type="protein sequence ID" value="GGA24496.1"/>
    <property type="molecule type" value="Genomic_DNA"/>
</dbReference>
<evidence type="ECO:0008006" key="4">
    <source>
        <dbReference type="Google" id="ProtNLM"/>
    </source>
</evidence>
<dbReference type="InterPro" id="IPR003772">
    <property type="entry name" value="YceD"/>
</dbReference>
<dbReference type="RefSeq" id="WP_188676222.1">
    <property type="nucleotide sequence ID" value="NZ_BMKA01000003.1"/>
</dbReference>
<accession>A0A916QZZ8</accession>
<reference evidence="2" key="1">
    <citation type="journal article" date="2014" name="Int. J. Syst. Evol. Microbiol.">
        <title>Complete genome sequence of Corynebacterium casei LMG S-19264T (=DSM 44701T), isolated from a smear-ripened cheese.</title>
        <authorList>
            <consortium name="US DOE Joint Genome Institute (JGI-PGF)"/>
            <person name="Walter F."/>
            <person name="Albersmeier A."/>
            <person name="Kalinowski J."/>
            <person name="Ruckert C."/>
        </authorList>
    </citation>
    <scope>NUCLEOTIDE SEQUENCE</scope>
    <source>
        <strain evidence="2">CGMCC 1.15880</strain>
    </source>
</reference>
<reference evidence="2" key="2">
    <citation type="submission" date="2020-09" db="EMBL/GenBank/DDBJ databases">
        <authorList>
            <person name="Sun Q."/>
            <person name="Zhou Y."/>
        </authorList>
    </citation>
    <scope>NUCLEOTIDE SEQUENCE</scope>
    <source>
        <strain evidence="2">CGMCC 1.15880</strain>
    </source>
</reference>
<dbReference type="Pfam" id="PF02620">
    <property type="entry name" value="YceD"/>
    <property type="match status" value="1"/>
</dbReference>
<dbReference type="AlphaFoldDB" id="A0A916QZZ8"/>
<name>A0A916QZZ8_9RHOB</name>
<comment type="caution">
    <text evidence="2">The sequence shown here is derived from an EMBL/GenBank/DDBJ whole genome shotgun (WGS) entry which is preliminary data.</text>
</comment>
<evidence type="ECO:0000313" key="2">
    <source>
        <dbReference type="EMBL" id="GGA24496.1"/>
    </source>
</evidence>